<reference evidence="2 3" key="1">
    <citation type="submission" date="2016-10" db="EMBL/GenBank/DDBJ databases">
        <authorList>
            <person name="de Groot N.N."/>
        </authorList>
    </citation>
    <scope>NUCLEOTIDE SEQUENCE [LARGE SCALE GENOMIC DNA]</scope>
    <source>
        <strain evidence="2 3">ATCC 51327</strain>
    </source>
</reference>
<dbReference type="STRING" id="29563.SAMN02983006_01120"/>
<keyword evidence="1" id="KW-0472">Membrane</keyword>
<feature type="transmembrane region" description="Helical" evidence="1">
    <location>
        <begin position="134"/>
        <end position="151"/>
    </location>
</feature>
<feature type="transmembrane region" description="Helical" evidence="1">
    <location>
        <begin position="29"/>
        <end position="46"/>
    </location>
</feature>
<feature type="transmembrane region" description="Helical" evidence="1">
    <location>
        <begin position="6"/>
        <end position="22"/>
    </location>
</feature>
<keyword evidence="3" id="KW-1185">Reference proteome</keyword>
<dbReference type="InterPro" id="IPR049458">
    <property type="entry name" value="EpsG-like"/>
</dbReference>
<keyword evidence="1" id="KW-1133">Transmembrane helix</keyword>
<protein>
    <submittedName>
        <fullName evidence="2">EpsG family protein</fullName>
    </submittedName>
</protein>
<proteinExistence type="predicted"/>
<gene>
    <name evidence="2" type="ORF">SAMN02983006_01120</name>
</gene>
<dbReference type="OrthoDB" id="1842979at2"/>
<feature type="transmembrane region" description="Helical" evidence="1">
    <location>
        <begin position="85"/>
        <end position="106"/>
    </location>
</feature>
<evidence type="ECO:0000313" key="3">
    <source>
        <dbReference type="Proteomes" id="UP000199006"/>
    </source>
</evidence>
<accession>A0A1I4HJL8</accession>
<name>A0A1I4HJL8_9FIRM</name>
<dbReference type="AlphaFoldDB" id="A0A1I4HJL8"/>
<organism evidence="2 3">
    <name type="scientific">Halanaerobium salsuginis</name>
    <dbReference type="NCBI Taxonomy" id="29563"/>
    <lineage>
        <taxon>Bacteria</taxon>
        <taxon>Bacillati</taxon>
        <taxon>Bacillota</taxon>
        <taxon>Clostridia</taxon>
        <taxon>Halanaerobiales</taxon>
        <taxon>Halanaerobiaceae</taxon>
        <taxon>Halanaerobium</taxon>
    </lineage>
</organism>
<evidence type="ECO:0000256" key="1">
    <source>
        <dbReference type="SAM" id="Phobius"/>
    </source>
</evidence>
<dbReference type="RefSeq" id="WP_089860853.1">
    <property type="nucleotide sequence ID" value="NZ_FOTI01000011.1"/>
</dbReference>
<evidence type="ECO:0000313" key="2">
    <source>
        <dbReference type="EMBL" id="SFL42429.1"/>
    </source>
</evidence>
<sequence>MGFYFLILFISLISFFPIHYTKNKRVKKLFFFIGPISILLFVSGLREKVGRDYSSYEFFFNNYNLLDGLEKGYYYLNRIVYELNLSFSVVIFMSSLLTILLIFIIVSKFSKNWFLSFFLFFTNFQLFFQSFTAIRQYIAIAFFFYSIKYIIKRNLKKFLLCVFIGFLFHKSILFIIPFYFLLNINFKKWQIVSLILVSFVLQKLDFIGYFIYQVNEYLPGRYGRYLTSSLNEKMNFGTGLSFFFDLFLFLTIVLLINNKDRRFFDKCCEI</sequence>
<dbReference type="EMBL" id="FOTI01000011">
    <property type="protein sequence ID" value="SFL42429.1"/>
    <property type="molecule type" value="Genomic_DNA"/>
</dbReference>
<dbReference type="Proteomes" id="UP000199006">
    <property type="component" value="Unassembled WGS sequence"/>
</dbReference>
<keyword evidence="1" id="KW-0812">Transmembrane</keyword>
<dbReference type="Pfam" id="PF14897">
    <property type="entry name" value="EpsG"/>
    <property type="match status" value="1"/>
</dbReference>
<feature type="transmembrane region" description="Helical" evidence="1">
    <location>
        <begin position="233"/>
        <end position="256"/>
    </location>
</feature>
<feature type="transmembrane region" description="Helical" evidence="1">
    <location>
        <begin position="158"/>
        <end position="179"/>
    </location>
</feature>
<feature type="transmembrane region" description="Helical" evidence="1">
    <location>
        <begin position="191"/>
        <end position="212"/>
    </location>
</feature>